<dbReference type="AlphaFoldDB" id="A0A4U6V3Y5"/>
<sequence length="30" mass="3527">MLPCRMKPLYKKLLFRSFKSPSMQAELLGL</sequence>
<reference evidence="1" key="1">
    <citation type="submission" date="2019-03" db="EMBL/GenBank/DDBJ databases">
        <title>WGS assembly of Setaria viridis.</title>
        <authorList>
            <person name="Huang P."/>
            <person name="Jenkins J."/>
            <person name="Grimwood J."/>
            <person name="Barry K."/>
            <person name="Healey A."/>
            <person name="Mamidi S."/>
            <person name="Sreedasyam A."/>
            <person name="Shu S."/>
            <person name="Feldman M."/>
            <person name="Wu J."/>
            <person name="Yu Y."/>
            <person name="Chen C."/>
            <person name="Johnson J."/>
            <person name="Rokhsar D."/>
            <person name="Baxter I."/>
            <person name="Schmutz J."/>
            <person name="Brutnell T."/>
            <person name="Kellogg E."/>
        </authorList>
    </citation>
    <scope>NUCLEOTIDE SEQUENCE [LARGE SCALE GENOMIC DNA]</scope>
</reference>
<dbReference type="EMBL" id="CM016555">
    <property type="protein sequence ID" value="TKW21539.1"/>
    <property type="molecule type" value="Genomic_DNA"/>
</dbReference>
<evidence type="ECO:0000313" key="2">
    <source>
        <dbReference type="Proteomes" id="UP000298652"/>
    </source>
</evidence>
<organism evidence="1 2">
    <name type="scientific">Setaria viridis</name>
    <name type="common">Green bristlegrass</name>
    <name type="synonym">Setaria italica subsp. viridis</name>
    <dbReference type="NCBI Taxonomy" id="4556"/>
    <lineage>
        <taxon>Eukaryota</taxon>
        <taxon>Viridiplantae</taxon>
        <taxon>Streptophyta</taxon>
        <taxon>Embryophyta</taxon>
        <taxon>Tracheophyta</taxon>
        <taxon>Spermatophyta</taxon>
        <taxon>Magnoliopsida</taxon>
        <taxon>Liliopsida</taxon>
        <taxon>Poales</taxon>
        <taxon>Poaceae</taxon>
        <taxon>PACMAD clade</taxon>
        <taxon>Panicoideae</taxon>
        <taxon>Panicodae</taxon>
        <taxon>Paniceae</taxon>
        <taxon>Cenchrinae</taxon>
        <taxon>Setaria</taxon>
    </lineage>
</organism>
<name>A0A4U6V3Y5_SETVI</name>
<evidence type="ECO:0000313" key="1">
    <source>
        <dbReference type="EMBL" id="TKW21539.1"/>
    </source>
</evidence>
<protein>
    <submittedName>
        <fullName evidence="1">Uncharacterized protein</fullName>
    </submittedName>
</protein>
<dbReference type="Proteomes" id="UP000298652">
    <property type="component" value="Chromosome 4"/>
</dbReference>
<dbReference type="Gramene" id="TKW21539">
    <property type="protein sequence ID" value="TKW21539"/>
    <property type="gene ID" value="SEVIR_4G125600v2"/>
</dbReference>
<accession>A0A4U6V3Y5</accession>
<gene>
    <name evidence="1" type="ORF">SEVIR_4G125600v2</name>
</gene>
<keyword evidence="2" id="KW-1185">Reference proteome</keyword>
<proteinExistence type="predicted"/>